<proteinExistence type="predicted"/>
<evidence type="ECO:0000313" key="3">
    <source>
        <dbReference type="Proteomes" id="UP000836841"/>
    </source>
</evidence>
<dbReference type="Pfam" id="PF00407">
    <property type="entry name" value="Bet_v_1"/>
    <property type="match status" value="2"/>
</dbReference>
<protein>
    <recommendedName>
        <fullName evidence="1">Bet v I/Major latex protein domain-containing protein</fullName>
    </recommendedName>
</protein>
<gene>
    <name evidence="2" type="ORF">TAV2_LOCUS3994</name>
</gene>
<dbReference type="InterPro" id="IPR051761">
    <property type="entry name" value="MLP-like_ligand-binding"/>
</dbReference>
<reference evidence="2 3" key="1">
    <citation type="submission" date="2022-03" db="EMBL/GenBank/DDBJ databases">
        <authorList>
            <person name="Nunn A."/>
            <person name="Chopra R."/>
            <person name="Nunn A."/>
            <person name="Contreras Garrido A."/>
        </authorList>
    </citation>
    <scope>NUCLEOTIDE SEQUENCE [LARGE SCALE GENOMIC DNA]</scope>
</reference>
<accession>A0AAU9R4U2</accession>
<dbReference type="SMART" id="SM01037">
    <property type="entry name" value="Bet_v_1"/>
    <property type="match status" value="2"/>
</dbReference>
<name>A0AAU9R4U2_THLAR</name>
<dbReference type="PANTHER" id="PTHR31907">
    <property type="entry name" value="MLP-LIKE PROTEIN 423"/>
    <property type="match status" value="1"/>
</dbReference>
<dbReference type="AlphaFoldDB" id="A0AAU9R4U2"/>
<dbReference type="EMBL" id="OU466857">
    <property type="protein sequence ID" value="CAH2033764.1"/>
    <property type="molecule type" value="Genomic_DNA"/>
</dbReference>
<dbReference type="Gene3D" id="3.30.530.20">
    <property type="match status" value="2"/>
</dbReference>
<dbReference type="InterPro" id="IPR000916">
    <property type="entry name" value="Bet_v_I/MLP"/>
</dbReference>
<dbReference type="SUPFAM" id="SSF55961">
    <property type="entry name" value="Bet v1-like"/>
    <property type="match status" value="2"/>
</dbReference>
<dbReference type="InterPro" id="IPR023393">
    <property type="entry name" value="START-like_dom_sf"/>
</dbReference>
<evidence type="ECO:0000259" key="1">
    <source>
        <dbReference type="SMART" id="SM01037"/>
    </source>
</evidence>
<organism evidence="2 3">
    <name type="scientific">Thlaspi arvense</name>
    <name type="common">Field penny-cress</name>
    <dbReference type="NCBI Taxonomy" id="13288"/>
    <lineage>
        <taxon>Eukaryota</taxon>
        <taxon>Viridiplantae</taxon>
        <taxon>Streptophyta</taxon>
        <taxon>Embryophyta</taxon>
        <taxon>Tracheophyta</taxon>
        <taxon>Spermatophyta</taxon>
        <taxon>Magnoliopsida</taxon>
        <taxon>eudicotyledons</taxon>
        <taxon>Gunneridae</taxon>
        <taxon>Pentapetalae</taxon>
        <taxon>rosids</taxon>
        <taxon>malvids</taxon>
        <taxon>Brassicales</taxon>
        <taxon>Brassicaceae</taxon>
        <taxon>Thlaspideae</taxon>
        <taxon>Thlaspi</taxon>
    </lineage>
</organism>
<feature type="domain" description="Bet v I/Major latex protein" evidence="1">
    <location>
        <begin position="131"/>
        <end position="248"/>
    </location>
</feature>
<dbReference type="Proteomes" id="UP000836841">
    <property type="component" value="Chromosome 1"/>
</dbReference>
<sequence>MAPLHGSFSGEVVIGAPADKFLDKFTSTGSLPPCMFELKYIEEMKLKFESKDLEKRTVKITIHGSLTSGKYKTVEATFTVTPREDRNGSRVAWTVEFEKIHQDIEDPLWLIDNLDVYFKQLDHGFYLEFVTIKKKIDSIDVKSPADECFKNLIEALEDYDPKDTLEIEAVDREKRTAAMRMRSSHILMKKLKTLKVAMTVTPKKDNGGSHIKWTIESEKISDKIIDPDLSLDTAVYIRDMIQMHLRKIPRFN</sequence>
<evidence type="ECO:0000313" key="2">
    <source>
        <dbReference type="EMBL" id="CAH2033764.1"/>
    </source>
</evidence>
<keyword evidence="3" id="KW-1185">Reference proteome</keyword>
<dbReference type="GO" id="GO:0006952">
    <property type="term" value="P:defense response"/>
    <property type="evidence" value="ECO:0007669"/>
    <property type="project" value="InterPro"/>
</dbReference>
<feature type="domain" description="Bet v I/Major latex protein" evidence="1">
    <location>
        <begin position="3"/>
        <end position="128"/>
    </location>
</feature>